<keyword evidence="11 12" id="KW-0742">SOS response</keyword>
<dbReference type="InterPro" id="IPR050077">
    <property type="entry name" value="LexA_repressor"/>
</dbReference>
<evidence type="ECO:0000313" key="16">
    <source>
        <dbReference type="EMBL" id="HIU63585.1"/>
    </source>
</evidence>
<feature type="domain" description="Peptidase S24/S26A/S26B/S26C" evidence="14">
    <location>
        <begin position="100"/>
        <end position="214"/>
    </location>
</feature>
<organism evidence="16 17">
    <name type="scientific">Candidatus Avacidaminococcus intestinavium</name>
    <dbReference type="NCBI Taxonomy" id="2840684"/>
    <lineage>
        <taxon>Bacteria</taxon>
        <taxon>Bacillati</taxon>
        <taxon>Bacillota</taxon>
        <taxon>Negativicutes</taxon>
        <taxon>Acidaminococcales</taxon>
        <taxon>Acidaminococcaceae</taxon>
        <taxon>Acidaminococcaceae incertae sedis</taxon>
        <taxon>Candidatus Avacidaminococcus</taxon>
    </lineage>
</organism>
<dbReference type="GO" id="GO:0045892">
    <property type="term" value="P:negative regulation of DNA-templated transcription"/>
    <property type="evidence" value="ECO:0007669"/>
    <property type="project" value="UniProtKB-UniRule"/>
</dbReference>
<accession>A0A9D1MNV6</accession>
<evidence type="ECO:0000256" key="12">
    <source>
        <dbReference type="HAMAP-Rule" id="MF_00015"/>
    </source>
</evidence>
<keyword evidence="5 12" id="KW-0378">Hydrolase</keyword>
<dbReference type="InterPro" id="IPR006199">
    <property type="entry name" value="LexA_DNA-bd_dom"/>
</dbReference>
<keyword evidence="2 12" id="KW-0678">Repressor</keyword>
<evidence type="ECO:0000259" key="14">
    <source>
        <dbReference type="Pfam" id="PF00717"/>
    </source>
</evidence>
<dbReference type="Pfam" id="PF01726">
    <property type="entry name" value="LexA_DNA_bind"/>
    <property type="match status" value="1"/>
</dbReference>
<dbReference type="HAMAP" id="MF_00015">
    <property type="entry name" value="LexA"/>
    <property type="match status" value="1"/>
</dbReference>
<dbReference type="EMBL" id="DVNI01000013">
    <property type="protein sequence ID" value="HIU63585.1"/>
    <property type="molecule type" value="Genomic_DNA"/>
</dbReference>
<evidence type="ECO:0000256" key="10">
    <source>
        <dbReference type="ARBA" id="ARBA00023204"/>
    </source>
</evidence>
<dbReference type="InterPro" id="IPR039418">
    <property type="entry name" value="LexA-like"/>
</dbReference>
<evidence type="ECO:0000256" key="5">
    <source>
        <dbReference type="ARBA" id="ARBA00022801"/>
    </source>
</evidence>
<feature type="site" description="Cleavage; by autolysis" evidence="12">
    <location>
        <begin position="107"/>
        <end position="108"/>
    </location>
</feature>
<dbReference type="GO" id="GO:0004252">
    <property type="term" value="F:serine-type endopeptidase activity"/>
    <property type="evidence" value="ECO:0007669"/>
    <property type="project" value="UniProtKB-UniRule"/>
</dbReference>
<protein>
    <recommendedName>
        <fullName evidence="12">LexA repressor</fullName>
        <ecNumber evidence="12">3.4.21.88</ecNumber>
    </recommendedName>
</protein>
<dbReference type="CDD" id="cd06529">
    <property type="entry name" value="S24_LexA-like"/>
    <property type="match status" value="1"/>
</dbReference>
<evidence type="ECO:0000259" key="15">
    <source>
        <dbReference type="Pfam" id="PF01726"/>
    </source>
</evidence>
<feature type="active site" description="For autocatalytic cleavage activity" evidence="12">
    <location>
        <position position="143"/>
    </location>
</feature>
<dbReference type="GO" id="GO:0006508">
    <property type="term" value="P:proteolysis"/>
    <property type="evidence" value="ECO:0007669"/>
    <property type="project" value="InterPro"/>
</dbReference>
<dbReference type="GO" id="GO:0009432">
    <property type="term" value="P:SOS response"/>
    <property type="evidence" value="ECO:0007669"/>
    <property type="project" value="UniProtKB-UniRule"/>
</dbReference>
<dbReference type="EC" id="3.4.21.88" evidence="12"/>
<evidence type="ECO:0000313" key="17">
    <source>
        <dbReference type="Proteomes" id="UP000824099"/>
    </source>
</evidence>
<evidence type="ECO:0000256" key="9">
    <source>
        <dbReference type="ARBA" id="ARBA00023163"/>
    </source>
</evidence>
<evidence type="ECO:0000256" key="1">
    <source>
        <dbReference type="ARBA" id="ARBA00007484"/>
    </source>
</evidence>
<feature type="domain" description="LexA repressor DNA-binding" evidence="15">
    <location>
        <begin position="21"/>
        <end position="82"/>
    </location>
</feature>
<evidence type="ECO:0000256" key="6">
    <source>
        <dbReference type="ARBA" id="ARBA00022813"/>
    </source>
</evidence>
<reference evidence="16" key="2">
    <citation type="journal article" date="2021" name="PeerJ">
        <title>Extensive microbial diversity within the chicken gut microbiome revealed by metagenomics and culture.</title>
        <authorList>
            <person name="Gilroy R."/>
            <person name="Ravi A."/>
            <person name="Getino M."/>
            <person name="Pursley I."/>
            <person name="Horton D.L."/>
            <person name="Alikhan N.F."/>
            <person name="Baker D."/>
            <person name="Gharbi K."/>
            <person name="Hall N."/>
            <person name="Watson M."/>
            <person name="Adriaenssens E.M."/>
            <person name="Foster-Nyarko E."/>
            <person name="Jarju S."/>
            <person name="Secka A."/>
            <person name="Antonio M."/>
            <person name="Oren A."/>
            <person name="Chaudhuri R.R."/>
            <person name="La Ragione R."/>
            <person name="Hildebrand F."/>
            <person name="Pallen M.J."/>
        </authorList>
    </citation>
    <scope>NUCLEOTIDE SEQUENCE</scope>
    <source>
        <strain evidence="16">CHK160-1198</strain>
    </source>
</reference>
<dbReference type="Gene3D" id="1.10.10.10">
    <property type="entry name" value="Winged helix-like DNA-binding domain superfamily/Winged helix DNA-binding domain"/>
    <property type="match status" value="1"/>
</dbReference>
<keyword evidence="6 12" id="KW-0068">Autocatalytic cleavage</keyword>
<dbReference type="FunFam" id="2.10.109.10:FF:000001">
    <property type="entry name" value="LexA repressor"/>
    <property type="match status" value="1"/>
</dbReference>
<comment type="caution">
    <text evidence="16">The sequence shown here is derived from an EMBL/GenBank/DDBJ whole genome shotgun (WGS) entry which is preliminary data.</text>
</comment>
<dbReference type="SUPFAM" id="SSF46785">
    <property type="entry name" value="Winged helix' DNA-binding domain"/>
    <property type="match status" value="1"/>
</dbReference>
<reference evidence="16" key="1">
    <citation type="submission" date="2020-10" db="EMBL/GenBank/DDBJ databases">
        <authorList>
            <person name="Gilroy R."/>
        </authorList>
    </citation>
    <scope>NUCLEOTIDE SEQUENCE</scope>
    <source>
        <strain evidence="16">CHK160-1198</strain>
    </source>
</reference>
<proteinExistence type="inferred from homology"/>
<dbReference type="AlphaFoldDB" id="A0A9D1MNV6"/>
<dbReference type="Proteomes" id="UP000824099">
    <property type="component" value="Unassembled WGS sequence"/>
</dbReference>
<dbReference type="PANTHER" id="PTHR33516">
    <property type="entry name" value="LEXA REPRESSOR"/>
    <property type="match status" value="1"/>
</dbReference>
<keyword evidence="7 12" id="KW-0805">Transcription regulation</keyword>
<dbReference type="InterPro" id="IPR006197">
    <property type="entry name" value="Peptidase_S24_LexA"/>
</dbReference>
<comment type="similarity">
    <text evidence="1 12 13">Belongs to the peptidase S24 family.</text>
</comment>
<keyword evidence="3 12" id="KW-0235">DNA replication</keyword>
<comment type="subunit">
    <text evidence="12">Homodimer.</text>
</comment>
<dbReference type="SUPFAM" id="SSF51306">
    <property type="entry name" value="LexA/Signal peptidase"/>
    <property type="match status" value="1"/>
</dbReference>
<dbReference type="Gene3D" id="2.10.109.10">
    <property type="entry name" value="Umud Fragment, subunit A"/>
    <property type="match status" value="1"/>
</dbReference>
<gene>
    <name evidence="12 16" type="primary">lexA</name>
    <name evidence="16" type="ORF">IAB06_00905</name>
</gene>
<sequence length="220" mass="24702">MVKKRSAKFDPATVSNEETILSERQQQILNFVREYVYSKGYPPAVREIGNAVGLSSSASVHSHLQKLEKLGFLQRDPSKPRALELTQESSWRQKTVVPVPLVGSVTAGQPILALENIEETYPLPLDLIGCEDEVFMLAVSGDSMKNAGILDRDYIVVRRQNFANNGDIVVALIDDEETTVKRYYRELTHIRLQPENDAYQPIVGTNIKVMGKVVALFRML</sequence>
<dbReference type="InterPro" id="IPR036286">
    <property type="entry name" value="LexA/Signal_pep-like_sf"/>
</dbReference>
<dbReference type="InterPro" id="IPR015927">
    <property type="entry name" value="Peptidase_S24_S26A/B/C"/>
</dbReference>
<name>A0A9D1MNV6_9FIRM</name>
<keyword evidence="8 12" id="KW-0238">DNA-binding</keyword>
<evidence type="ECO:0000256" key="8">
    <source>
        <dbReference type="ARBA" id="ARBA00023125"/>
    </source>
</evidence>
<dbReference type="PRINTS" id="PR00726">
    <property type="entry name" value="LEXASERPTASE"/>
</dbReference>
<feature type="DNA-binding region" description="H-T-H motif" evidence="12">
    <location>
        <begin position="45"/>
        <end position="65"/>
    </location>
</feature>
<keyword evidence="4 12" id="KW-0227">DNA damage</keyword>
<dbReference type="InterPro" id="IPR036388">
    <property type="entry name" value="WH-like_DNA-bd_sf"/>
</dbReference>
<evidence type="ECO:0000256" key="11">
    <source>
        <dbReference type="ARBA" id="ARBA00023236"/>
    </source>
</evidence>
<evidence type="ECO:0000256" key="4">
    <source>
        <dbReference type="ARBA" id="ARBA00022763"/>
    </source>
</evidence>
<dbReference type="InterPro" id="IPR006200">
    <property type="entry name" value="LexA"/>
</dbReference>
<comment type="catalytic activity">
    <reaction evidence="12">
        <text>Hydrolysis of Ala-|-Gly bond in repressor LexA.</text>
        <dbReference type="EC" id="3.4.21.88"/>
    </reaction>
</comment>
<dbReference type="GO" id="GO:0006260">
    <property type="term" value="P:DNA replication"/>
    <property type="evidence" value="ECO:0007669"/>
    <property type="project" value="UniProtKB-UniRule"/>
</dbReference>
<evidence type="ECO:0000256" key="3">
    <source>
        <dbReference type="ARBA" id="ARBA00022705"/>
    </source>
</evidence>
<dbReference type="GO" id="GO:0006281">
    <property type="term" value="P:DNA repair"/>
    <property type="evidence" value="ECO:0007669"/>
    <property type="project" value="UniProtKB-UniRule"/>
</dbReference>
<evidence type="ECO:0000256" key="7">
    <source>
        <dbReference type="ARBA" id="ARBA00023015"/>
    </source>
</evidence>
<dbReference type="Pfam" id="PF00717">
    <property type="entry name" value="Peptidase_S24"/>
    <property type="match status" value="1"/>
</dbReference>
<keyword evidence="9 12" id="KW-0804">Transcription</keyword>
<keyword evidence="10 12" id="KW-0234">DNA repair</keyword>
<dbReference type="PANTHER" id="PTHR33516:SF2">
    <property type="entry name" value="LEXA REPRESSOR-RELATED"/>
    <property type="match status" value="1"/>
</dbReference>
<feature type="active site" description="For autocatalytic cleavage activity" evidence="12">
    <location>
        <position position="181"/>
    </location>
</feature>
<comment type="function">
    <text evidence="12">Represses a number of genes involved in the response to DNA damage (SOS response), including recA and lexA. In the presence of single-stranded DNA, RecA interacts with LexA causing an autocatalytic cleavage which disrupts the DNA-binding part of LexA, leading to derepression of the SOS regulon and eventually DNA repair.</text>
</comment>
<dbReference type="InterPro" id="IPR036390">
    <property type="entry name" value="WH_DNA-bd_sf"/>
</dbReference>
<evidence type="ECO:0000256" key="13">
    <source>
        <dbReference type="RuleBase" id="RU003991"/>
    </source>
</evidence>
<dbReference type="NCBIfam" id="TIGR00498">
    <property type="entry name" value="lexA"/>
    <property type="match status" value="1"/>
</dbReference>
<evidence type="ECO:0000256" key="2">
    <source>
        <dbReference type="ARBA" id="ARBA00022491"/>
    </source>
</evidence>
<dbReference type="GO" id="GO:0003677">
    <property type="term" value="F:DNA binding"/>
    <property type="evidence" value="ECO:0007669"/>
    <property type="project" value="UniProtKB-UniRule"/>
</dbReference>